<feature type="compositionally biased region" description="Basic and acidic residues" evidence="1">
    <location>
        <begin position="102"/>
        <end position="111"/>
    </location>
</feature>
<feature type="compositionally biased region" description="Low complexity" evidence="1">
    <location>
        <begin position="229"/>
        <end position="240"/>
    </location>
</feature>
<name>A0A059B599_EUCGR</name>
<dbReference type="InParanoid" id="A0A059B599"/>
<proteinExistence type="predicted"/>
<protein>
    <submittedName>
        <fullName evidence="2">Uncharacterized protein</fullName>
    </submittedName>
</protein>
<feature type="region of interest" description="Disordered" evidence="1">
    <location>
        <begin position="14"/>
        <end position="63"/>
    </location>
</feature>
<feature type="compositionally biased region" description="Basic and acidic residues" evidence="1">
    <location>
        <begin position="50"/>
        <end position="59"/>
    </location>
</feature>
<feature type="region of interest" description="Disordered" evidence="1">
    <location>
        <begin position="213"/>
        <end position="252"/>
    </location>
</feature>
<gene>
    <name evidence="2" type="ORF">EUGRSUZ_H03568</name>
</gene>
<evidence type="ECO:0000313" key="2">
    <source>
        <dbReference type="EMBL" id="KCW60830.1"/>
    </source>
</evidence>
<dbReference type="Gramene" id="KCW60830">
    <property type="protein sequence ID" value="KCW60830"/>
    <property type="gene ID" value="EUGRSUZ_H03568"/>
</dbReference>
<organism evidence="2">
    <name type="scientific">Eucalyptus grandis</name>
    <name type="common">Flooded gum</name>
    <dbReference type="NCBI Taxonomy" id="71139"/>
    <lineage>
        <taxon>Eukaryota</taxon>
        <taxon>Viridiplantae</taxon>
        <taxon>Streptophyta</taxon>
        <taxon>Embryophyta</taxon>
        <taxon>Tracheophyta</taxon>
        <taxon>Spermatophyta</taxon>
        <taxon>Magnoliopsida</taxon>
        <taxon>eudicotyledons</taxon>
        <taxon>Gunneridae</taxon>
        <taxon>Pentapetalae</taxon>
        <taxon>rosids</taxon>
        <taxon>malvids</taxon>
        <taxon>Myrtales</taxon>
        <taxon>Myrtaceae</taxon>
        <taxon>Myrtoideae</taxon>
        <taxon>Eucalypteae</taxon>
        <taxon>Eucalyptus</taxon>
    </lineage>
</organism>
<feature type="region of interest" description="Disordered" evidence="1">
    <location>
        <begin position="101"/>
        <end position="130"/>
    </location>
</feature>
<reference evidence="2" key="1">
    <citation type="submission" date="2013-07" db="EMBL/GenBank/DDBJ databases">
        <title>The genome of Eucalyptus grandis.</title>
        <authorList>
            <person name="Schmutz J."/>
            <person name="Hayes R."/>
            <person name="Myburg A."/>
            <person name="Tuskan G."/>
            <person name="Grattapaglia D."/>
            <person name="Rokhsar D.S."/>
        </authorList>
    </citation>
    <scope>NUCLEOTIDE SEQUENCE</scope>
    <source>
        <tissue evidence="2">Leaf extractions</tissue>
    </source>
</reference>
<evidence type="ECO:0000256" key="1">
    <source>
        <dbReference type="SAM" id="MobiDB-lite"/>
    </source>
</evidence>
<sequence length="252" mass="26256">MAWQLVVVAKGGWPSVRQGELRRGRTGRKGAAPGQQGQPAEQGRRGQSCRRSDSGEGRHGQRTSGAILLGWSLGWRADRNGSPAKARRRCCVWAEGSAAGEQRTHGFERAEQSSSSVAGGQQRVEEAGSRLSALKTEAAAATVDVRTIGQQGCRGGAARGQLRRTGGVGRRVLQRCHSGKLGAACGPSLGKQGAAAASIEGGGWRRGLLQRADLEKRQPTRGQQTGGVAASWLGRSSRSGAGRGRAETGGES</sequence>
<feature type="compositionally biased region" description="Low complexity" evidence="1">
    <location>
        <begin position="29"/>
        <end position="41"/>
    </location>
</feature>
<accession>A0A059B599</accession>
<dbReference type="EMBL" id="KK198760">
    <property type="protein sequence ID" value="KCW60830.1"/>
    <property type="molecule type" value="Genomic_DNA"/>
</dbReference>
<dbReference type="AlphaFoldDB" id="A0A059B599"/>